<dbReference type="InterPro" id="IPR057336">
    <property type="entry name" value="GerAC_N"/>
</dbReference>
<evidence type="ECO:0000256" key="2">
    <source>
        <dbReference type="SAM" id="SignalP"/>
    </source>
</evidence>
<evidence type="ECO:0000259" key="3">
    <source>
        <dbReference type="Pfam" id="PF25198"/>
    </source>
</evidence>
<evidence type="ECO:0000256" key="1">
    <source>
        <dbReference type="SAM" id="MobiDB-lite"/>
    </source>
</evidence>
<keyword evidence="2" id="KW-0732">Signal</keyword>
<reference evidence="4" key="1">
    <citation type="submission" date="2022-10" db="EMBL/GenBank/DDBJ databases">
        <title>Comparative genomic analysis of Cohnella hashimotonis sp. nov., isolated from the International Space Station.</title>
        <authorList>
            <person name="Simpson A."/>
            <person name="Venkateswaran K."/>
        </authorList>
    </citation>
    <scope>NUCLEOTIDE SEQUENCE</scope>
    <source>
        <strain evidence="4">DSM 28161</strain>
    </source>
</reference>
<comment type="caution">
    <text evidence="4">The sequence shown here is derived from an EMBL/GenBank/DDBJ whole genome shotgun (WGS) entry which is preliminary data.</text>
</comment>
<sequence>MSRFPLAALAASLLVLPLSGCWSKVELNDRSFITSAYIDLGEGPDEIVLTIDSPLPNRMGAIGNTDTAPQRGRSYTSNTAAGATIPEALDKIQNDLTRQLTWGQTRAVVVSADFAAQRGTEGRAGMGVAQPLFPVSNVRVRVRRSSQGSHGSDAGLRESAVRSAAQVRQPQVRRTSDDQGLGRA</sequence>
<feature type="signal peptide" evidence="2">
    <location>
        <begin position="1"/>
        <end position="23"/>
    </location>
</feature>
<accession>A0A9X4KVX9</accession>
<gene>
    <name evidence="4" type="ORF">OMP40_21655</name>
</gene>
<feature type="chain" id="PRO_5040759012" description="Spore germination protein N-terminal domain-containing protein" evidence="2">
    <location>
        <begin position="24"/>
        <end position="184"/>
    </location>
</feature>
<feature type="domain" description="Spore germination protein N-terminal" evidence="3">
    <location>
        <begin position="24"/>
        <end position="117"/>
    </location>
</feature>
<organism evidence="4 5">
    <name type="scientific">Cohnella rhizosphaerae</name>
    <dbReference type="NCBI Taxonomy" id="1457232"/>
    <lineage>
        <taxon>Bacteria</taxon>
        <taxon>Bacillati</taxon>
        <taxon>Bacillota</taxon>
        <taxon>Bacilli</taxon>
        <taxon>Bacillales</taxon>
        <taxon>Paenibacillaceae</taxon>
        <taxon>Cohnella</taxon>
    </lineage>
</organism>
<evidence type="ECO:0000313" key="4">
    <source>
        <dbReference type="EMBL" id="MDG0811683.1"/>
    </source>
</evidence>
<dbReference type="Proteomes" id="UP001153404">
    <property type="component" value="Unassembled WGS sequence"/>
</dbReference>
<dbReference type="EMBL" id="JAPDIA010000007">
    <property type="protein sequence ID" value="MDG0811683.1"/>
    <property type="molecule type" value="Genomic_DNA"/>
</dbReference>
<dbReference type="RefSeq" id="WP_277534462.1">
    <property type="nucleotide sequence ID" value="NZ_JAPDIA010000007.1"/>
</dbReference>
<proteinExistence type="predicted"/>
<dbReference type="AlphaFoldDB" id="A0A9X4KVX9"/>
<keyword evidence="5" id="KW-1185">Reference proteome</keyword>
<evidence type="ECO:0000313" key="5">
    <source>
        <dbReference type="Proteomes" id="UP001153404"/>
    </source>
</evidence>
<feature type="region of interest" description="Disordered" evidence="1">
    <location>
        <begin position="141"/>
        <end position="184"/>
    </location>
</feature>
<protein>
    <recommendedName>
        <fullName evidence="3">Spore germination protein N-terminal domain-containing protein</fullName>
    </recommendedName>
</protein>
<name>A0A9X4KVX9_9BACL</name>
<dbReference type="Pfam" id="PF25198">
    <property type="entry name" value="Spore_GerAC_N"/>
    <property type="match status" value="1"/>
</dbReference>